<keyword evidence="1" id="KW-1133">Transmembrane helix</keyword>
<protein>
    <submittedName>
        <fullName evidence="2">Uncharacterized protein</fullName>
    </submittedName>
</protein>
<name>A0A8D9C9S1_9VIRU</name>
<accession>A0A8D9C9S1</accession>
<keyword evidence="1" id="KW-0812">Transmembrane</keyword>
<evidence type="ECO:0000313" key="2">
    <source>
        <dbReference type="EMBL" id="CAG7581562.1"/>
    </source>
</evidence>
<dbReference type="EMBL" id="OU342829">
    <property type="protein sequence ID" value="CAG7581562.1"/>
    <property type="molecule type" value="Genomic_DNA"/>
</dbReference>
<keyword evidence="1" id="KW-0472">Membrane</keyword>
<gene>
    <name evidence="2" type="ORF">SLAVMIC_00903</name>
</gene>
<organism evidence="2">
    <name type="scientific">uncultured marine phage</name>
    <dbReference type="NCBI Taxonomy" id="707152"/>
    <lineage>
        <taxon>Viruses</taxon>
        <taxon>environmental samples</taxon>
    </lineage>
</organism>
<sequence>MMNRKKYLLIAIPTIIVVYLCTYLWWIPNIIEGREGEMEDYLELNGYEPKEMTDINAWSYSATWEVTKDDSLGNPVDMTIDVVISRQDNIMSIQPHKE</sequence>
<proteinExistence type="predicted"/>
<evidence type="ECO:0000256" key="1">
    <source>
        <dbReference type="SAM" id="Phobius"/>
    </source>
</evidence>
<feature type="transmembrane region" description="Helical" evidence="1">
    <location>
        <begin position="7"/>
        <end position="26"/>
    </location>
</feature>
<reference evidence="2" key="1">
    <citation type="submission" date="2021-06" db="EMBL/GenBank/DDBJ databases">
        <authorList>
            <person name="Gannon L."/>
            <person name="Redgwell R T."/>
            <person name="Michniewski S."/>
            <person name="Harrison D C."/>
            <person name="Millard A."/>
        </authorList>
    </citation>
    <scope>NUCLEOTIDE SEQUENCE</scope>
</reference>